<dbReference type="AlphaFoldDB" id="A0A915KK11"/>
<dbReference type="PROSITE" id="PS51004">
    <property type="entry name" value="SEMA"/>
    <property type="match status" value="1"/>
</dbReference>
<dbReference type="InterPro" id="IPR027231">
    <property type="entry name" value="Semaphorin"/>
</dbReference>
<reference evidence="4" key="1">
    <citation type="submission" date="2022-11" db="UniProtKB">
        <authorList>
            <consortium name="WormBaseParasite"/>
        </authorList>
    </citation>
    <scope>IDENTIFICATION</scope>
</reference>
<dbReference type="PANTHER" id="PTHR11036">
    <property type="entry name" value="SEMAPHORIN"/>
    <property type="match status" value="1"/>
</dbReference>
<organism evidence="3 4">
    <name type="scientific">Romanomermis culicivorax</name>
    <name type="common">Nematode worm</name>
    <dbReference type="NCBI Taxonomy" id="13658"/>
    <lineage>
        <taxon>Eukaryota</taxon>
        <taxon>Metazoa</taxon>
        <taxon>Ecdysozoa</taxon>
        <taxon>Nematoda</taxon>
        <taxon>Enoplea</taxon>
        <taxon>Dorylaimia</taxon>
        <taxon>Mermithida</taxon>
        <taxon>Mermithoidea</taxon>
        <taxon>Mermithidae</taxon>
        <taxon>Romanomermis</taxon>
    </lineage>
</organism>
<dbReference type="GO" id="GO:0071526">
    <property type="term" value="P:semaphorin-plexin signaling pathway"/>
    <property type="evidence" value="ECO:0007669"/>
    <property type="project" value="TreeGrafter"/>
</dbReference>
<accession>A0A915KK11</accession>
<dbReference type="GO" id="GO:0030215">
    <property type="term" value="F:semaphorin receptor binding"/>
    <property type="evidence" value="ECO:0007669"/>
    <property type="project" value="InterPro"/>
</dbReference>
<dbReference type="PANTHER" id="PTHR11036:SF127">
    <property type="entry name" value="SEMAPHORIN-1A"/>
    <property type="match status" value="1"/>
</dbReference>
<dbReference type="Gene3D" id="2.130.10.10">
    <property type="entry name" value="YVTN repeat-like/Quinoprotein amine dehydrogenase"/>
    <property type="match status" value="1"/>
</dbReference>
<comment type="caution">
    <text evidence="1">Lacks conserved residue(s) required for the propagation of feature annotation.</text>
</comment>
<dbReference type="OMA" id="CATESFQ"/>
<name>A0A915KK11_ROMCU</name>
<evidence type="ECO:0000313" key="3">
    <source>
        <dbReference type="Proteomes" id="UP000887565"/>
    </source>
</evidence>
<dbReference type="SUPFAM" id="SSF101912">
    <property type="entry name" value="Sema domain"/>
    <property type="match status" value="1"/>
</dbReference>
<dbReference type="WBParaSite" id="nRc.2.0.1.t38351-RA">
    <property type="protein sequence ID" value="nRc.2.0.1.t38351-RA"/>
    <property type="gene ID" value="nRc.2.0.1.g38351"/>
</dbReference>
<dbReference type="InterPro" id="IPR001627">
    <property type="entry name" value="Semap_dom"/>
</dbReference>
<protein>
    <submittedName>
        <fullName evidence="4">Sema domain-containing protein</fullName>
    </submittedName>
</protein>
<dbReference type="InterPro" id="IPR036352">
    <property type="entry name" value="Semap_dom_sf"/>
</dbReference>
<dbReference type="InterPro" id="IPR015943">
    <property type="entry name" value="WD40/YVTN_repeat-like_dom_sf"/>
</dbReference>
<proteinExistence type="predicted"/>
<dbReference type="GO" id="GO:0045499">
    <property type="term" value="F:chemorepellent activity"/>
    <property type="evidence" value="ECO:0007669"/>
    <property type="project" value="TreeGrafter"/>
</dbReference>
<dbReference type="GO" id="GO:0030335">
    <property type="term" value="P:positive regulation of cell migration"/>
    <property type="evidence" value="ECO:0007669"/>
    <property type="project" value="TreeGrafter"/>
</dbReference>
<keyword evidence="3" id="KW-1185">Reference proteome</keyword>
<sequence>MEDLSLKMLLCCIQRHLSKGYQIDERQVRRDANLEHTMNANMGVTKMSFIILNSSFFLLFCEFLLSSNGHFGGNINLQPKQLINAENMGQTFRGNRSSNNFKLLITDGDYLLVGARNAVYNLSMKSLTIEKILEWSSTPMDVDMCSKKSKSEEDCNNYIRVLVKQNDGKILVCGTNAFSPLCRQYAINEDSTYQVKREFSGNAISPYDPNHNSTWVYVFETDELYTGSVSDFTGTDSLIYRKPLDGQGTTTNEMRTLRNDLKCLNGQLSIDT</sequence>
<evidence type="ECO:0000259" key="2">
    <source>
        <dbReference type="PROSITE" id="PS51004"/>
    </source>
</evidence>
<dbReference type="GO" id="GO:0005886">
    <property type="term" value="C:plasma membrane"/>
    <property type="evidence" value="ECO:0007669"/>
    <property type="project" value="TreeGrafter"/>
</dbReference>
<evidence type="ECO:0000256" key="1">
    <source>
        <dbReference type="PROSITE-ProRule" id="PRU00352"/>
    </source>
</evidence>
<dbReference type="Proteomes" id="UP000887565">
    <property type="component" value="Unplaced"/>
</dbReference>
<feature type="domain" description="Sema" evidence="2">
    <location>
        <begin position="74"/>
        <end position="272"/>
    </location>
</feature>
<evidence type="ECO:0000313" key="4">
    <source>
        <dbReference type="WBParaSite" id="nRc.2.0.1.t38351-RA"/>
    </source>
</evidence>
<dbReference type="GO" id="GO:0007411">
    <property type="term" value="P:axon guidance"/>
    <property type="evidence" value="ECO:0007669"/>
    <property type="project" value="TreeGrafter"/>
</dbReference>